<evidence type="ECO:0000313" key="1">
    <source>
        <dbReference type="EMBL" id="OHA03136.1"/>
    </source>
</evidence>
<proteinExistence type="predicted"/>
<dbReference type="EMBL" id="MHQL01000020">
    <property type="protein sequence ID" value="OHA03136.1"/>
    <property type="molecule type" value="Genomic_DNA"/>
</dbReference>
<reference evidence="1 2" key="1">
    <citation type="journal article" date="2016" name="Nat. Commun.">
        <title>Thousands of microbial genomes shed light on interconnected biogeochemical processes in an aquifer system.</title>
        <authorList>
            <person name="Anantharaman K."/>
            <person name="Brown C.T."/>
            <person name="Hug L.A."/>
            <person name="Sharon I."/>
            <person name="Castelle C.J."/>
            <person name="Probst A.J."/>
            <person name="Thomas B.C."/>
            <person name="Singh A."/>
            <person name="Wilkins M.J."/>
            <person name="Karaoz U."/>
            <person name="Brodie E.L."/>
            <person name="Williams K.H."/>
            <person name="Hubbard S.S."/>
            <person name="Banfield J.F."/>
        </authorList>
    </citation>
    <scope>NUCLEOTIDE SEQUENCE [LARGE SCALE GENOMIC DNA]</scope>
</reference>
<gene>
    <name evidence="1" type="ORF">A3C16_01670</name>
</gene>
<comment type="caution">
    <text evidence="1">The sequence shown here is derived from an EMBL/GenBank/DDBJ whole genome shotgun (WGS) entry which is preliminary data.</text>
</comment>
<organism evidence="1 2">
    <name type="scientific">Candidatus Sungbacteria bacterium RIFCSPHIGHO2_02_FULL_51_29</name>
    <dbReference type="NCBI Taxonomy" id="1802273"/>
    <lineage>
        <taxon>Bacteria</taxon>
        <taxon>Candidatus Sungiibacteriota</taxon>
    </lineage>
</organism>
<name>A0A1G2KUP1_9BACT</name>
<evidence type="ECO:0000313" key="2">
    <source>
        <dbReference type="Proteomes" id="UP000177811"/>
    </source>
</evidence>
<accession>A0A1G2KUP1</accession>
<sequence>MVTQRSLYAGYTPEKLYGEVHNLTQFLHPTYRKKFRFLTDTGVVQYASRLAEKIHESGYRHIVVSETGASPLARICQRMLARKKRSLCWKYMKFPRDPVVNIFPILRSYLIKKEQCAHLTTLEIERLCLLGRKLGGTTMRPADLMRKQRAEILEYLCDRIPPSDSRPHKKPLGLVLDTLSDGTASMSQQLVAAVLEHTRIAKFLNEPFLYFDEYIDSGATLATANRYFGFFTSAHTCKLLSYYINVPKAGKHSAVAYALFDADTKGECYGAGVYPFENRVDLIGYFYHLGKKTFRKVSLGEISAKYKDQQGVASADRFLAELQKVLSHHKLLERVRGRCAVRPVKTFIDSRHVIRYLLWHLEKKRHDQSASAEFLWLLWDMYGPIWSPLPDAYHRDYWKGFEGLDEDIERIPEYNQLCKAYAANRRIILFRVAHVCTERRRAWFTHIHSLIPHAI</sequence>
<protein>
    <submittedName>
        <fullName evidence="1">Uncharacterized protein</fullName>
    </submittedName>
</protein>
<dbReference type="AlphaFoldDB" id="A0A1G2KUP1"/>
<dbReference type="Proteomes" id="UP000177811">
    <property type="component" value="Unassembled WGS sequence"/>
</dbReference>